<dbReference type="EMBL" id="QWIV01000013">
    <property type="protein sequence ID" value="RMZ59695.1"/>
    <property type="molecule type" value="Genomic_DNA"/>
</dbReference>
<dbReference type="Proteomes" id="UP000267524">
    <property type="component" value="Unassembled WGS sequence"/>
</dbReference>
<organism evidence="1 2">
    <name type="scientific">Chryseobacterium nematophagum</name>
    <dbReference type="NCBI Taxonomy" id="2305228"/>
    <lineage>
        <taxon>Bacteria</taxon>
        <taxon>Pseudomonadati</taxon>
        <taxon>Bacteroidota</taxon>
        <taxon>Flavobacteriia</taxon>
        <taxon>Flavobacteriales</taxon>
        <taxon>Weeksellaceae</taxon>
        <taxon>Chryseobacterium group</taxon>
        <taxon>Chryseobacterium</taxon>
    </lineage>
</organism>
<protein>
    <submittedName>
        <fullName evidence="1">Uncharacterized protein</fullName>
    </submittedName>
</protein>
<dbReference type="AlphaFoldDB" id="A0A3M7LC94"/>
<evidence type="ECO:0000313" key="1">
    <source>
        <dbReference type="EMBL" id="RMZ59695.1"/>
    </source>
</evidence>
<name>A0A3M7LC94_9FLAO</name>
<accession>A0A3M7LC94</accession>
<evidence type="ECO:0000313" key="2">
    <source>
        <dbReference type="Proteomes" id="UP000267524"/>
    </source>
</evidence>
<keyword evidence="2" id="KW-1185">Reference proteome</keyword>
<gene>
    <name evidence="1" type="ORF">D1632_08710</name>
</gene>
<proteinExistence type="predicted"/>
<reference evidence="1 2" key="1">
    <citation type="submission" date="2018-08" db="EMBL/GenBank/DDBJ databases">
        <title>Chryseobacterium nematophagum: a novel matrix digesting pathogen of nematodes.</title>
        <authorList>
            <person name="Page A."/>
            <person name="Roberts M."/>
            <person name="Felix M.-A."/>
            <person name="Weir W."/>
        </authorList>
    </citation>
    <scope>NUCLEOTIDE SEQUENCE [LARGE SCALE GENOMIC DNA]</scope>
    <source>
        <strain evidence="1 2">JUb275</strain>
    </source>
</reference>
<sequence>MHKVLNQEISLNENQVKKNEKIIFSLDNQILHSSSNQLEKKYLNKINHKTYSFYPKNINLNKRQTILYKMFLNDFLISFNDYEGKYIITKYK</sequence>
<comment type="caution">
    <text evidence="1">The sequence shown here is derived from an EMBL/GenBank/DDBJ whole genome shotgun (WGS) entry which is preliminary data.</text>
</comment>